<dbReference type="InterPro" id="IPR001041">
    <property type="entry name" value="2Fe-2S_ferredoxin-type"/>
</dbReference>
<dbReference type="Pfam" id="PF01799">
    <property type="entry name" value="Fer2_2"/>
    <property type="match status" value="1"/>
</dbReference>
<dbReference type="Gene3D" id="3.10.20.30">
    <property type="match status" value="1"/>
</dbReference>
<dbReference type="InterPro" id="IPR036010">
    <property type="entry name" value="2Fe-2S_ferredoxin-like_sf"/>
</dbReference>
<protein>
    <recommendedName>
        <fullName evidence="6">2Fe-2S ferredoxin-type domain-containing protein</fullName>
    </recommendedName>
</protein>
<dbReference type="EMBL" id="UINC01012230">
    <property type="protein sequence ID" value="SVA53516.1"/>
    <property type="molecule type" value="Genomic_DNA"/>
</dbReference>
<dbReference type="PANTHER" id="PTHR44379">
    <property type="entry name" value="OXIDOREDUCTASE WITH IRON-SULFUR SUBUNIT"/>
    <property type="match status" value="1"/>
</dbReference>
<dbReference type="GO" id="GO:0016491">
    <property type="term" value="F:oxidoreductase activity"/>
    <property type="evidence" value="ECO:0007669"/>
    <property type="project" value="UniProtKB-KW"/>
</dbReference>
<proteinExistence type="predicted"/>
<dbReference type="InterPro" id="IPR006058">
    <property type="entry name" value="2Fe2S_fd_BS"/>
</dbReference>
<evidence type="ECO:0000256" key="2">
    <source>
        <dbReference type="ARBA" id="ARBA00022723"/>
    </source>
</evidence>
<dbReference type="Pfam" id="PF00111">
    <property type="entry name" value="Fer2"/>
    <property type="match status" value="1"/>
</dbReference>
<gene>
    <name evidence="7" type="ORF">METZ01_LOCUS106370</name>
</gene>
<dbReference type="PROSITE" id="PS00197">
    <property type="entry name" value="2FE2S_FER_1"/>
    <property type="match status" value="1"/>
</dbReference>
<evidence type="ECO:0000256" key="5">
    <source>
        <dbReference type="ARBA" id="ARBA00023014"/>
    </source>
</evidence>
<keyword evidence="5" id="KW-0411">Iron-sulfur</keyword>
<dbReference type="InterPro" id="IPR002888">
    <property type="entry name" value="2Fe-2S-bd"/>
</dbReference>
<evidence type="ECO:0000256" key="1">
    <source>
        <dbReference type="ARBA" id="ARBA00022714"/>
    </source>
</evidence>
<keyword evidence="2" id="KW-0479">Metal-binding</keyword>
<dbReference type="PROSITE" id="PS51085">
    <property type="entry name" value="2FE2S_FER_2"/>
    <property type="match status" value="1"/>
</dbReference>
<feature type="domain" description="2Fe-2S ferredoxin-type" evidence="6">
    <location>
        <begin position="1"/>
        <end position="77"/>
    </location>
</feature>
<reference evidence="7" key="1">
    <citation type="submission" date="2018-05" db="EMBL/GenBank/DDBJ databases">
        <authorList>
            <person name="Lanie J.A."/>
            <person name="Ng W.-L."/>
            <person name="Kazmierczak K.M."/>
            <person name="Andrzejewski T.M."/>
            <person name="Davidsen T.M."/>
            <person name="Wayne K.J."/>
            <person name="Tettelin H."/>
            <person name="Glass J.I."/>
            <person name="Rusch D."/>
            <person name="Podicherti R."/>
            <person name="Tsui H.-C.T."/>
            <person name="Winkler M.E."/>
        </authorList>
    </citation>
    <scope>NUCLEOTIDE SEQUENCE</scope>
</reference>
<dbReference type="GO" id="GO:0051537">
    <property type="term" value="F:2 iron, 2 sulfur cluster binding"/>
    <property type="evidence" value="ECO:0007669"/>
    <property type="project" value="UniProtKB-KW"/>
</dbReference>
<evidence type="ECO:0000256" key="3">
    <source>
        <dbReference type="ARBA" id="ARBA00023002"/>
    </source>
</evidence>
<keyword evidence="4" id="KW-0408">Iron</keyword>
<dbReference type="PANTHER" id="PTHR44379:SF2">
    <property type="entry name" value="BLR6218 PROTEIN"/>
    <property type="match status" value="1"/>
</dbReference>
<evidence type="ECO:0000259" key="6">
    <source>
        <dbReference type="PROSITE" id="PS51085"/>
    </source>
</evidence>
<dbReference type="GO" id="GO:0046872">
    <property type="term" value="F:metal ion binding"/>
    <property type="evidence" value="ECO:0007669"/>
    <property type="project" value="UniProtKB-KW"/>
</dbReference>
<dbReference type="InterPro" id="IPR012675">
    <property type="entry name" value="Beta-grasp_dom_sf"/>
</dbReference>
<sequence length="151" mass="16047">MPNSINVNGEIHSVDADEDTPLLWILRDHLQLTGTKFGCGGGFCGACTIHLDGVPARSCQTTLKNARDKTIVTIEALGKHHPKLVAVWAERNVPQCGYCQAGQLMSAAALLESNPSPSDADIDSAMSGNICRCGTYGRIRSAIHEIAGEMA</sequence>
<dbReference type="Gene3D" id="1.10.150.120">
    <property type="entry name" value="[2Fe-2S]-binding domain"/>
    <property type="match status" value="1"/>
</dbReference>
<keyword evidence="1" id="KW-0001">2Fe-2S</keyword>
<dbReference type="InterPro" id="IPR051452">
    <property type="entry name" value="Diverse_Oxidoreductases"/>
</dbReference>
<dbReference type="InterPro" id="IPR036884">
    <property type="entry name" value="2Fe-2S-bd_dom_sf"/>
</dbReference>
<organism evidence="7">
    <name type="scientific">marine metagenome</name>
    <dbReference type="NCBI Taxonomy" id="408172"/>
    <lineage>
        <taxon>unclassified sequences</taxon>
        <taxon>metagenomes</taxon>
        <taxon>ecological metagenomes</taxon>
    </lineage>
</organism>
<name>A0A381WLX2_9ZZZZ</name>
<dbReference type="SUPFAM" id="SSF54292">
    <property type="entry name" value="2Fe-2S ferredoxin-like"/>
    <property type="match status" value="1"/>
</dbReference>
<evidence type="ECO:0000313" key="7">
    <source>
        <dbReference type="EMBL" id="SVA53516.1"/>
    </source>
</evidence>
<accession>A0A381WLX2</accession>
<dbReference type="AlphaFoldDB" id="A0A381WLX2"/>
<dbReference type="SUPFAM" id="SSF47741">
    <property type="entry name" value="CO dehydrogenase ISP C-domain like"/>
    <property type="match status" value="1"/>
</dbReference>
<evidence type="ECO:0000256" key="4">
    <source>
        <dbReference type="ARBA" id="ARBA00023004"/>
    </source>
</evidence>
<keyword evidence="3" id="KW-0560">Oxidoreductase</keyword>